<keyword evidence="2" id="KW-1185">Reference proteome</keyword>
<organism evidence="1 2">
    <name type="scientific">Tuber aestivum</name>
    <name type="common">summer truffle</name>
    <dbReference type="NCBI Taxonomy" id="59557"/>
    <lineage>
        <taxon>Eukaryota</taxon>
        <taxon>Fungi</taxon>
        <taxon>Dikarya</taxon>
        <taxon>Ascomycota</taxon>
        <taxon>Pezizomycotina</taxon>
        <taxon>Pezizomycetes</taxon>
        <taxon>Pezizales</taxon>
        <taxon>Tuberaceae</taxon>
        <taxon>Tuber</taxon>
    </lineage>
</organism>
<accession>A0A292Q456</accession>
<dbReference type="AlphaFoldDB" id="A0A292Q456"/>
<gene>
    <name evidence="1" type="ORF">GSTUAT00002270001</name>
</gene>
<proteinExistence type="predicted"/>
<sequence>MKCMSTVTHDSPQYFFTHTVCVSLTEKVGLLKARQLVSVGSGTTFIGFEGGRSGSSEKLPDTFVRLRGARFPAVVCEAGWSETREQLIDDGRLWLLHTGGEPKIVIVVSFTETPTRDGMEVVPINVRNWDPEWQKANQGAKDHCKYRHINRPYRFSSKITRPQSESYVTEAFN</sequence>
<protein>
    <submittedName>
        <fullName evidence="1">Uncharacterized protein</fullName>
    </submittedName>
</protein>
<reference evidence="1" key="1">
    <citation type="submission" date="2015-10" db="EMBL/GenBank/DDBJ databases">
        <authorList>
            <person name="Regsiter A."/>
            <person name="william w."/>
        </authorList>
    </citation>
    <scope>NUCLEOTIDE SEQUENCE</scope>
    <source>
        <strain evidence="1">Montdore</strain>
    </source>
</reference>
<name>A0A292Q456_9PEZI</name>
<evidence type="ECO:0000313" key="2">
    <source>
        <dbReference type="Proteomes" id="UP001412239"/>
    </source>
</evidence>
<dbReference type="EMBL" id="LN890968">
    <property type="protein sequence ID" value="CUS13745.1"/>
    <property type="molecule type" value="Genomic_DNA"/>
</dbReference>
<evidence type="ECO:0000313" key="1">
    <source>
        <dbReference type="EMBL" id="CUS13745.1"/>
    </source>
</evidence>
<dbReference type="Proteomes" id="UP001412239">
    <property type="component" value="Unassembled WGS sequence"/>
</dbReference>